<dbReference type="Pfam" id="PF07225">
    <property type="entry name" value="NDUF_B4"/>
    <property type="match status" value="1"/>
</dbReference>
<keyword evidence="11 14" id="KW-0472">Membrane</keyword>
<evidence type="ECO:0000256" key="8">
    <source>
        <dbReference type="ARBA" id="ARBA00022982"/>
    </source>
</evidence>
<name>A0ABN7B8I0_9HEMI</name>
<dbReference type="EMBL" id="AP028920">
    <property type="protein sequence ID" value="BET00701.1"/>
    <property type="molecule type" value="Genomic_DNA"/>
</dbReference>
<reference evidence="15 16" key="1">
    <citation type="submission" date="2023-09" db="EMBL/GenBank/DDBJ databases">
        <title>Nesidiocoris tenuis whole genome shotgun sequence.</title>
        <authorList>
            <person name="Shibata T."/>
            <person name="Shimoda M."/>
            <person name="Kobayashi T."/>
            <person name="Uehara T."/>
        </authorList>
    </citation>
    <scope>NUCLEOTIDE SEQUENCE [LARGE SCALE GENOMIC DNA]</scope>
    <source>
        <strain evidence="15 16">Japan</strain>
    </source>
</reference>
<comment type="subcellular location">
    <subcellularLocation>
        <location evidence="1">Mitochondrion inner membrane</location>
        <topology evidence="1">Single-pass membrane protein</topology>
    </subcellularLocation>
</comment>
<gene>
    <name evidence="15" type="ORF">NTJ_13517</name>
</gene>
<keyword evidence="5" id="KW-0679">Respiratory chain</keyword>
<evidence type="ECO:0000256" key="7">
    <source>
        <dbReference type="ARBA" id="ARBA00022792"/>
    </source>
</evidence>
<keyword evidence="9 14" id="KW-1133">Transmembrane helix</keyword>
<protein>
    <recommendedName>
        <fullName evidence="3">NADH dehydrogenase [ubiquinone] 1 beta subcomplex subunit 4</fullName>
    </recommendedName>
    <alternativeName>
        <fullName evidence="12">Complex I-B15</fullName>
    </alternativeName>
    <alternativeName>
        <fullName evidence="13">NADH-ubiquinone oxidoreductase B15 subunit</fullName>
    </alternativeName>
</protein>
<keyword evidence="16" id="KW-1185">Reference proteome</keyword>
<evidence type="ECO:0000313" key="15">
    <source>
        <dbReference type="EMBL" id="BET00701.1"/>
    </source>
</evidence>
<evidence type="ECO:0000256" key="5">
    <source>
        <dbReference type="ARBA" id="ARBA00022660"/>
    </source>
</evidence>
<proteinExistence type="inferred from homology"/>
<evidence type="ECO:0000256" key="14">
    <source>
        <dbReference type="SAM" id="Phobius"/>
    </source>
</evidence>
<dbReference type="Proteomes" id="UP001307889">
    <property type="component" value="Chromosome 12"/>
</dbReference>
<evidence type="ECO:0000256" key="12">
    <source>
        <dbReference type="ARBA" id="ARBA00030212"/>
    </source>
</evidence>
<evidence type="ECO:0000256" key="4">
    <source>
        <dbReference type="ARBA" id="ARBA00022448"/>
    </source>
</evidence>
<dbReference type="InterPro" id="IPR009866">
    <property type="entry name" value="NADH_UbQ_OxRdtase_NDUFB4_su"/>
</dbReference>
<dbReference type="PANTHER" id="PTHR15469">
    <property type="entry name" value="NADH-UBIQUINONE OXIDOREDUCTASE B15 SUBUNIT"/>
    <property type="match status" value="1"/>
</dbReference>
<accession>A0ABN7B8I0</accession>
<evidence type="ECO:0000256" key="6">
    <source>
        <dbReference type="ARBA" id="ARBA00022692"/>
    </source>
</evidence>
<evidence type="ECO:0000256" key="1">
    <source>
        <dbReference type="ARBA" id="ARBA00004434"/>
    </source>
</evidence>
<evidence type="ECO:0000256" key="13">
    <source>
        <dbReference type="ARBA" id="ARBA00030987"/>
    </source>
</evidence>
<comment type="similarity">
    <text evidence="2">Belongs to the complex I NDUFB4 subunit family.</text>
</comment>
<feature type="transmembrane region" description="Helical" evidence="14">
    <location>
        <begin position="105"/>
        <end position="123"/>
    </location>
</feature>
<keyword evidence="6 14" id="KW-0812">Transmembrane</keyword>
<dbReference type="PANTHER" id="PTHR15469:SF0">
    <property type="entry name" value="NADH DEHYDROGENASE [UBIQUINONE] 1 BETA SUBCOMPLEX SUBUNIT 4"/>
    <property type="match status" value="1"/>
</dbReference>
<evidence type="ECO:0000256" key="3">
    <source>
        <dbReference type="ARBA" id="ARBA00018681"/>
    </source>
</evidence>
<evidence type="ECO:0000256" key="2">
    <source>
        <dbReference type="ARBA" id="ARBA00007260"/>
    </source>
</evidence>
<keyword evidence="8" id="KW-0249">Electron transport</keyword>
<evidence type="ECO:0000256" key="10">
    <source>
        <dbReference type="ARBA" id="ARBA00023128"/>
    </source>
</evidence>
<organism evidence="15 16">
    <name type="scientific">Nesidiocoris tenuis</name>
    <dbReference type="NCBI Taxonomy" id="355587"/>
    <lineage>
        <taxon>Eukaryota</taxon>
        <taxon>Metazoa</taxon>
        <taxon>Ecdysozoa</taxon>
        <taxon>Arthropoda</taxon>
        <taxon>Hexapoda</taxon>
        <taxon>Insecta</taxon>
        <taxon>Pterygota</taxon>
        <taxon>Neoptera</taxon>
        <taxon>Paraneoptera</taxon>
        <taxon>Hemiptera</taxon>
        <taxon>Heteroptera</taxon>
        <taxon>Panheteroptera</taxon>
        <taxon>Cimicomorpha</taxon>
        <taxon>Miridae</taxon>
        <taxon>Dicyphina</taxon>
        <taxon>Nesidiocoris</taxon>
    </lineage>
</organism>
<evidence type="ECO:0000256" key="11">
    <source>
        <dbReference type="ARBA" id="ARBA00023136"/>
    </source>
</evidence>
<keyword evidence="4" id="KW-0813">Transport</keyword>
<evidence type="ECO:0000313" key="16">
    <source>
        <dbReference type="Proteomes" id="UP001307889"/>
    </source>
</evidence>
<keyword evidence="10" id="KW-0496">Mitochondrion</keyword>
<keyword evidence="7" id="KW-0999">Mitochondrion inner membrane</keyword>
<feature type="transmembrane region" description="Helical" evidence="14">
    <location>
        <begin position="12"/>
        <end position="34"/>
    </location>
</feature>
<evidence type="ECO:0000256" key="9">
    <source>
        <dbReference type="ARBA" id="ARBA00022989"/>
    </source>
</evidence>
<sequence>MEPTGCTEAEQLICGFFLIRFQVFLTRSFGLVLFESGKIKTMSGDLKNLVDAKNAQRAALKKEFYKLISHPEAAGQGHAFDPALQRYLSMRVTRVDFFRETPRNVAGVFALAIIPIAATIYFFKTKRDEREALYRSGAVAYSERQFKFT</sequence>